<gene>
    <name evidence="7" type="primary">msrB</name>
    <name evidence="7" type="ORF">O3303_18960</name>
</gene>
<dbReference type="SUPFAM" id="SSF51316">
    <property type="entry name" value="Mss4-like"/>
    <property type="match status" value="1"/>
</dbReference>
<accession>A0ABY7LPQ0</accession>
<dbReference type="Proteomes" id="UP001211005">
    <property type="component" value="Chromosome"/>
</dbReference>
<evidence type="ECO:0000259" key="6">
    <source>
        <dbReference type="PROSITE" id="PS51790"/>
    </source>
</evidence>
<keyword evidence="8" id="KW-1185">Reference proteome</keyword>
<dbReference type="RefSeq" id="WP_269559936.1">
    <property type="nucleotide sequence ID" value="NZ_CP114767.1"/>
</dbReference>
<proteinExistence type="predicted"/>
<evidence type="ECO:0000313" key="8">
    <source>
        <dbReference type="Proteomes" id="UP001211005"/>
    </source>
</evidence>
<evidence type="ECO:0000256" key="3">
    <source>
        <dbReference type="ARBA" id="ARBA00048488"/>
    </source>
</evidence>
<dbReference type="Pfam" id="PF01641">
    <property type="entry name" value="SelR"/>
    <property type="match status" value="1"/>
</dbReference>
<feature type="chain" id="PRO_5045268650" description="peptide-methionine (R)-S-oxide reductase" evidence="5">
    <location>
        <begin position="21"/>
        <end position="192"/>
    </location>
</feature>
<sequence>MRSSLLIMLLSVLTLNTACSQKKTARTDTKMDAADSPRSATAPSGAAKAYPKPKPITGKPDEFPVRKTDAQWKAQLTKEQYYILREQGTERPFNNPYHDNHEKGNYYCAADHNLLFSSETKFESGTGWPSFWAPATENSLKVTADNTMGMSRDELVCAKCGGHLGHVFNDGPKPTGQRYCMDSYGMVFEKAK</sequence>
<dbReference type="InterPro" id="IPR002579">
    <property type="entry name" value="Met_Sox_Rdtase_MsrB_dom"/>
</dbReference>
<evidence type="ECO:0000313" key="7">
    <source>
        <dbReference type="EMBL" id="WBA41876.1"/>
    </source>
</evidence>
<evidence type="ECO:0000256" key="4">
    <source>
        <dbReference type="SAM" id="MobiDB-lite"/>
    </source>
</evidence>
<keyword evidence="5" id="KW-0732">Signal</keyword>
<evidence type="ECO:0000256" key="5">
    <source>
        <dbReference type="SAM" id="SignalP"/>
    </source>
</evidence>
<name>A0ABY7LPQ0_9BACT</name>
<evidence type="ECO:0000256" key="1">
    <source>
        <dbReference type="ARBA" id="ARBA00012499"/>
    </source>
</evidence>
<dbReference type="InterPro" id="IPR011057">
    <property type="entry name" value="Mss4-like_sf"/>
</dbReference>
<feature type="signal peptide" evidence="5">
    <location>
        <begin position="1"/>
        <end position="20"/>
    </location>
</feature>
<dbReference type="NCBIfam" id="TIGR00357">
    <property type="entry name" value="peptide-methionine (R)-S-oxide reductase MsrB"/>
    <property type="match status" value="1"/>
</dbReference>
<dbReference type="PANTHER" id="PTHR10173:SF57">
    <property type="entry name" value="PEPTIDE-METHIONINE (R)-S-OXIDE REDUCTASE"/>
    <property type="match status" value="1"/>
</dbReference>
<protein>
    <recommendedName>
        <fullName evidence="1">peptide-methionine (R)-S-oxide reductase</fullName>
        <ecNumber evidence="1">1.8.4.12</ecNumber>
    </recommendedName>
</protein>
<dbReference type="PROSITE" id="PS51790">
    <property type="entry name" value="MSRB"/>
    <property type="match status" value="1"/>
</dbReference>
<feature type="compositionally biased region" description="Basic and acidic residues" evidence="4">
    <location>
        <begin position="25"/>
        <end position="35"/>
    </location>
</feature>
<reference evidence="7 8" key="1">
    <citation type="submission" date="2022-12" db="EMBL/GenBank/DDBJ databases">
        <title>Hymenobacter canadensis sp. nov. isolated from lake water of the Cambridge Bay, Canada.</title>
        <authorList>
            <person name="Kim W.H."/>
            <person name="Lee Y.M."/>
        </authorList>
    </citation>
    <scope>NUCLEOTIDE SEQUENCE [LARGE SCALE GENOMIC DNA]</scope>
    <source>
        <strain evidence="7 8">PAMC 29467</strain>
    </source>
</reference>
<feature type="domain" description="MsrB" evidence="6">
    <location>
        <begin position="69"/>
        <end position="191"/>
    </location>
</feature>
<dbReference type="Gene3D" id="2.170.150.20">
    <property type="entry name" value="Peptide methionine sulfoxide reductase"/>
    <property type="match status" value="1"/>
</dbReference>
<feature type="region of interest" description="Disordered" evidence="4">
    <location>
        <begin position="21"/>
        <end position="63"/>
    </location>
</feature>
<dbReference type="EMBL" id="CP114767">
    <property type="protein sequence ID" value="WBA41876.1"/>
    <property type="molecule type" value="Genomic_DNA"/>
</dbReference>
<comment type="catalytic activity">
    <reaction evidence="3">
        <text>L-methionyl-[protein] + [thioredoxin]-disulfide + H2O = L-methionyl-(R)-S-oxide-[protein] + [thioredoxin]-dithiol</text>
        <dbReference type="Rhea" id="RHEA:24164"/>
        <dbReference type="Rhea" id="RHEA-COMP:10698"/>
        <dbReference type="Rhea" id="RHEA-COMP:10700"/>
        <dbReference type="Rhea" id="RHEA-COMP:12313"/>
        <dbReference type="Rhea" id="RHEA-COMP:12314"/>
        <dbReference type="ChEBI" id="CHEBI:15377"/>
        <dbReference type="ChEBI" id="CHEBI:16044"/>
        <dbReference type="ChEBI" id="CHEBI:29950"/>
        <dbReference type="ChEBI" id="CHEBI:45764"/>
        <dbReference type="ChEBI" id="CHEBI:50058"/>
        <dbReference type="EC" id="1.8.4.12"/>
    </reaction>
</comment>
<dbReference type="EC" id="1.8.4.12" evidence="1"/>
<dbReference type="GO" id="GO:0033743">
    <property type="term" value="F:peptide-methionine (R)-S-oxide reductase activity"/>
    <property type="evidence" value="ECO:0007669"/>
    <property type="project" value="UniProtKB-EC"/>
</dbReference>
<organism evidence="7 8">
    <name type="scientific">Hymenobacter canadensis</name>
    <dbReference type="NCBI Taxonomy" id="2999067"/>
    <lineage>
        <taxon>Bacteria</taxon>
        <taxon>Pseudomonadati</taxon>
        <taxon>Bacteroidota</taxon>
        <taxon>Cytophagia</taxon>
        <taxon>Cytophagales</taxon>
        <taxon>Hymenobacteraceae</taxon>
        <taxon>Hymenobacter</taxon>
    </lineage>
</organism>
<dbReference type="InterPro" id="IPR028427">
    <property type="entry name" value="Met_Sox_Rdtase_MsrB"/>
</dbReference>
<dbReference type="PANTHER" id="PTHR10173">
    <property type="entry name" value="METHIONINE SULFOXIDE REDUCTASE"/>
    <property type="match status" value="1"/>
</dbReference>
<evidence type="ECO:0000256" key="2">
    <source>
        <dbReference type="ARBA" id="ARBA00023002"/>
    </source>
</evidence>
<keyword evidence="2 7" id="KW-0560">Oxidoreductase</keyword>